<evidence type="ECO:0000313" key="1">
    <source>
        <dbReference type="EMBL" id="EDM85513.1"/>
    </source>
</evidence>
<dbReference type="HOGENOM" id="CLU_3247985_0_0_9"/>
<reference evidence="1 2" key="1">
    <citation type="submission" date="2007-03" db="EMBL/GenBank/DDBJ databases">
        <authorList>
            <person name="Fulton L."/>
            <person name="Clifton S."/>
            <person name="Fulton B."/>
            <person name="Xu J."/>
            <person name="Minx P."/>
            <person name="Pepin K.H."/>
            <person name="Johnson M."/>
            <person name="Thiruvilangam P."/>
            <person name="Bhonagiri V."/>
            <person name="Nash W.E."/>
            <person name="Mardis E.R."/>
            <person name="Wilson R.K."/>
        </authorList>
    </citation>
    <scope>NUCLEOTIDE SEQUENCE [LARGE SCALE GENOMIC DNA]</scope>
    <source>
        <strain evidence="1 2">ATCC 29174</strain>
    </source>
</reference>
<dbReference type="EMBL" id="AAVO02000029">
    <property type="protein sequence ID" value="EDM85513.1"/>
    <property type="molecule type" value="Genomic_DNA"/>
</dbReference>
<gene>
    <name evidence="1" type="ORF">RUMOBE_03897</name>
</gene>
<sequence length="42" mass="4984">MHINKAGLKVLSFFMENSFISFCRIISIRGYNHIFKVECILY</sequence>
<proteinExistence type="predicted"/>
<reference evidence="1 2" key="2">
    <citation type="submission" date="2007-04" db="EMBL/GenBank/DDBJ databases">
        <title>Draft genome sequence of Ruminococcus obeum (ATCC 29174).</title>
        <authorList>
            <person name="Sudarsanam P."/>
            <person name="Ley R."/>
            <person name="Guruge J."/>
            <person name="Turnbaugh P.J."/>
            <person name="Mahowald M."/>
            <person name="Liep D."/>
            <person name="Gordon J."/>
        </authorList>
    </citation>
    <scope>NUCLEOTIDE SEQUENCE [LARGE SCALE GENOMIC DNA]</scope>
    <source>
        <strain evidence="1 2">ATCC 29174</strain>
    </source>
</reference>
<dbReference type="AlphaFoldDB" id="A5ZXZ1"/>
<evidence type="ECO:0000313" key="2">
    <source>
        <dbReference type="Proteomes" id="UP000006002"/>
    </source>
</evidence>
<dbReference type="Proteomes" id="UP000006002">
    <property type="component" value="Unassembled WGS sequence"/>
</dbReference>
<accession>A5ZXZ1</accession>
<comment type="caution">
    <text evidence="1">The sequence shown here is derived from an EMBL/GenBank/DDBJ whole genome shotgun (WGS) entry which is preliminary data.</text>
</comment>
<organism evidence="1 2">
    <name type="scientific">Blautia obeum ATCC 29174</name>
    <dbReference type="NCBI Taxonomy" id="411459"/>
    <lineage>
        <taxon>Bacteria</taxon>
        <taxon>Bacillati</taxon>
        <taxon>Bacillota</taxon>
        <taxon>Clostridia</taxon>
        <taxon>Lachnospirales</taxon>
        <taxon>Lachnospiraceae</taxon>
        <taxon>Blautia</taxon>
    </lineage>
</organism>
<protein>
    <submittedName>
        <fullName evidence="1">Uncharacterized protein</fullName>
    </submittedName>
</protein>
<name>A5ZXZ1_9FIRM</name>